<dbReference type="SUPFAM" id="SSF158472">
    <property type="entry name" value="HAMP domain-like"/>
    <property type="match status" value="1"/>
</dbReference>
<gene>
    <name evidence="5" type="ORF">F2Q65_18120</name>
</gene>
<protein>
    <submittedName>
        <fullName evidence="5">SpoIIE family protein phosphatase</fullName>
    </submittedName>
</protein>
<dbReference type="GO" id="GO:0007165">
    <property type="term" value="P:signal transduction"/>
    <property type="evidence" value="ECO:0007669"/>
    <property type="project" value="InterPro"/>
</dbReference>
<reference evidence="5 6" key="1">
    <citation type="submission" date="2019-09" db="EMBL/GenBank/DDBJ databases">
        <title>Whole-genome sequence of the purple sulfur bacterium Thiohalocapsa marina DSM 19078.</title>
        <authorList>
            <person name="Kyndt J.A."/>
            <person name="Meyer T.E."/>
        </authorList>
    </citation>
    <scope>NUCLEOTIDE SEQUENCE [LARGE SCALE GENOMIC DNA]</scope>
    <source>
        <strain evidence="5 6">DSM 19078</strain>
    </source>
</reference>
<dbReference type="GO" id="GO:0016020">
    <property type="term" value="C:membrane"/>
    <property type="evidence" value="ECO:0007669"/>
    <property type="project" value="InterPro"/>
</dbReference>
<accession>A0A5M8FC72</accession>
<dbReference type="CDD" id="cd12913">
    <property type="entry name" value="PDC1_MCP_like"/>
    <property type="match status" value="1"/>
</dbReference>
<dbReference type="InterPro" id="IPR036457">
    <property type="entry name" value="PPM-type-like_dom_sf"/>
</dbReference>
<dbReference type="InterPro" id="IPR052016">
    <property type="entry name" value="Bact_Sigma-Reg"/>
</dbReference>
<evidence type="ECO:0000256" key="1">
    <source>
        <dbReference type="ARBA" id="ARBA00022801"/>
    </source>
</evidence>
<evidence type="ECO:0000259" key="4">
    <source>
        <dbReference type="PROSITE" id="PS51746"/>
    </source>
</evidence>
<dbReference type="Gene3D" id="3.60.40.10">
    <property type="entry name" value="PPM-type phosphatase domain"/>
    <property type="match status" value="1"/>
</dbReference>
<dbReference type="CDD" id="cd12912">
    <property type="entry name" value="PDC2_MCP_like"/>
    <property type="match status" value="1"/>
</dbReference>
<dbReference type="Pfam" id="PF07228">
    <property type="entry name" value="SpoIIE"/>
    <property type="match status" value="1"/>
</dbReference>
<keyword evidence="6" id="KW-1185">Reference proteome</keyword>
<dbReference type="SMART" id="SM00331">
    <property type="entry name" value="PP2C_SIG"/>
    <property type="match status" value="1"/>
</dbReference>
<dbReference type="OrthoDB" id="9811749at2"/>
<dbReference type="Pfam" id="PF22673">
    <property type="entry name" value="MCP-like_PDC_1"/>
    <property type="match status" value="1"/>
</dbReference>
<evidence type="ECO:0000259" key="3">
    <source>
        <dbReference type="PROSITE" id="PS50885"/>
    </source>
</evidence>
<sequence length="655" mass="70835">MTAGATASQTPCTPRSRLRNRMLLWTAGVAGLILCAIVLWNYFNFRERLSAEAQDRARFLAAGSADQIDARLGPLQGIIEGMALTLGMQALDLPESRVRALQEALLRANPEVYGTAVAVLPALRPADWTVLSPYVYRDGDRLGHQDLGDGDAGYLGQDWFALPHYLGRANWSEPYIENTGVKMVTYSAPILIPTADGPLFAGVVTCDIELGWLDSIMAELPLGEAGYGVLLSKNGTYISHPRPDIAFNESVFSIAEARNDAGLRGVGQAMVSGEPGLLSWISWATNDPSWLAWHPLDTADWTVGTLVSKAALNKEILELTKVEAMTGLGGLLLLVISVWLVARSITRPISALSAAAPQLSSGNLDTALPTPQGDDEVAQLTTAFGTMRDNLKRYISDLAETTAARERINGELRIAHDIQMDLVPKTFPPFPDRPDMDLYAIMEPAREVGGDFYDFFQLDADRLVLAIADVSGKGVPAALFMAVTRSFLRSEFKVDADPGRVLQRVNDELADGNDACMFATLFCAVIRLADGHVDYANAGHNPPLRLQTDGEIGWIDKPCGTALGPLPDMTYSTGHLILQPGEALLLYTDGVTEAMDPSGALYGTGRLASQMQGCNDLGCERCLHALLADIREHAADADQSDDITMVMFRRLASQS</sequence>
<evidence type="ECO:0000313" key="6">
    <source>
        <dbReference type="Proteomes" id="UP000322981"/>
    </source>
</evidence>
<organism evidence="5 6">
    <name type="scientific">Thiohalocapsa marina</name>
    <dbReference type="NCBI Taxonomy" id="424902"/>
    <lineage>
        <taxon>Bacteria</taxon>
        <taxon>Pseudomonadati</taxon>
        <taxon>Pseudomonadota</taxon>
        <taxon>Gammaproteobacteria</taxon>
        <taxon>Chromatiales</taxon>
        <taxon>Chromatiaceae</taxon>
        <taxon>Thiohalocapsa</taxon>
    </lineage>
</organism>
<feature type="domain" description="PPM-type phosphatase" evidence="4">
    <location>
        <begin position="435"/>
        <end position="650"/>
    </location>
</feature>
<keyword evidence="2" id="KW-0472">Membrane</keyword>
<dbReference type="SUPFAM" id="SSF81606">
    <property type="entry name" value="PP2C-like"/>
    <property type="match status" value="1"/>
</dbReference>
<dbReference type="Proteomes" id="UP000322981">
    <property type="component" value="Unassembled WGS sequence"/>
</dbReference>
<feature type="transmembrane region" description="Helical" evidence="2">
    <location>
        <begin position="23"/>
        <end position="43"/>
    </location>
</feature>
<keyword evidence="2" id="KW-0812">Transmembrane</keyword>
<evidence type="ECO:0000313" key="5">
    <source>
        <dbReference type="EMBL" id="KAA6182307.1"/>
    </source>
</evidence>
<name>A0A5M8FC72_9GAMM</name>
<dbReference type="AlphaFoldDB" id="A0A5M8FC72"/>
<dbReference type="PANTHER" id="PTHR43156">
    <property type="entry name" value="STAGE II SPORULATION PROTEIN E-RELATED"/>
    <property type="match status" value="1"/>
</dbReference>
<evidence type="ECO:0000256" key="2">
    <source>
        <dbReference type="SAM" id="Phobius"/>
    </source>
</evidence>
<dbReference type="Gene3D" id="6.10.340.10">
    <property type="match status" value="1"/>
</dbReference>
<dbReference type="Gene3D" id="3.30.450.20">
    <property type="entry name" value="PAS domain"/>
    <property type="match status" value="2"/>
</dbReference>
<proteinExistence type="predicted"/>
<comment type="caution">
    <text evidence="5">The sequence shown here is derived from an EMBL/GenBank/DDBJ whole genome shotgun (WGS) entry which is preliminary data.</text>
</comment>
<feature type="domain" description="HAMP" evidence="3">
    <location>
        <begin position="343"/>
        <end position="396"/>
    </location>
</feature>
<dbReference type="PROSITE" id="PS50885">
    <property type="entry name" value="HAMP"/>
    <property type="match status" value="1"/>
</dbReference>
<keyword evidence="2" id="KW-1133">Transmembrane helix</keyword>
<dbReference type="PROSITE" id="PS51746">
    <property type="entry name" value="PPM_2"/>
    <property type="match status" value="1"/>
</dbReference>
<dbReference type="SMART" id="SM00304">
    <property type="entry name" value="HAMP"/>
    <property type="match status" value="1"/>
</dbReference>
<dbReference type="CDD" id="cd06225">
    <property type="entry name" value="HAMP"/>
    <property type="match status" value="1"/>
</dbReference>
<dbReference type="InterPro" id="IPR001932">
    <property type="entry name" value="PPM-type_phosphatase-like_dom"/>
</dbReference>
<dbReference type="Pfam" id="PF00672">
    <property type="entry name" value="HAMP"/>
    <property type="match status" value="1"/>
</dbReference>
<dbReference type="InterPro" id="IPR003660">
    <property type="entry name" value="HAMP_dom"/>
</dbReference>
<dbReference type="EMBL" id="VWXX01000049">
    <property type="protein sequence ID" value="KAA6182307.1"/>
    <property type="molecule type" value="Genomic_DNA"/>
</dbReference>
<dbReference type="PANTHER" id="PTHR43156:SF2">
    <property type="entry name" value="STAGE II SPORULATION PROTEIN E"/>
    <property type="match status" value="1"/>
</dbReference>
<keyword evidence="1" id="KW-0378">Hydrolase</keyword>
<dbReference type="GO" id="GO:0016791">
    <property type="term" value="F:phosphatase activity"/>
    <property type="evidence" value="ECO:0007669"/>
    <property type="project" value="TreeGrafter"/>
</dbReference>